<feature type="region of interest" description="Disordered" evidence="1">
    <location>
        <begin position="43"/>
        <end position="106"/>
    </location>
</feature>
<sequence>MYEEGTLLVPWPIKYALLLFQRLARPALAYWSFVEGFTDAMEKRVPSKRPAPAAAKELQEIGKQQKKSAPSTAVSNRSSPPVSHEPCEPARTDATPPLTPPLTPQEEASVASIYSPVNEKNNSSDKNLSATPAGLLDLANELILRVMFWTVQIDKSTANALMKQNKQLYACGLEHLFKSISLDFNRIDWVKYSNDGILTTLIPKINEYSKSFDLVVPDTSAGLASYQILFPHLRRLSPIHLRFLESYLPKNDYIRLNLTLQSDVWAAFRTNLKEVWLPSMSVQDAVKIPEKPLKFKARISFHKVNGASSTSDPAFMLGISGFPGRFNSNPVQELGLGTPTRPAGNITVLKYHHVDFTGMQGDIQSINWARVTSLVVTDCCGLSTLFNAIATFTRNISIECLVVDVRAEYERYTVDGPGSIARFLVYCNKLKELVISTQKPWILAINALSIYSNLTTCLLDLGGKDIPDKWLSHFVEANPNLTKLAFPCWAITKTLKRGCNWDNSSEADFKKICALLTKLRKLHSLTFAFHYAPDRVTNPDPENVGHLRTPHALAHLVHINLQQASVDAGYGSCTIEEICFKKKDRPAYQCPDLKFRIDELPSVPSDSGQLKAKNVSPHGEQPDGVQGSHDVDTWINKVEAHHAGESCSEAED</sequence>
<dbReference type="EMBL" id="WVTA01000009">
    <property type="protein sequence ID" value="KAK3207520.1"/>
    <property type="molecule type" value="Genomic_DNA"/>
</dbReference>
<reference evidence="2 3" key="1">
    <citation type="submission" date="2021-02" db="EMBL/GenBank/DDBJ databases">
        <title>Genome assembly of Pseudopithomyces chartarum.</title>
        <authorList>
            <person name="Jauregui R."/>
            <person name="Singh J."/>
            <person name="Voisey C."/>
        </authorList>
    </citation>
    <scope>NUCLEOTIDE SEQUENCE [LARGE SCALE GENOMIC DNA]</scope>
    <source>
        <strain evidence="2 3">AGR01</strain>
    </source>
</reference>
<dbReference type="Proteomes" id="UP001280581">
    <property type="component" value="Unassembled WGS sequence"/>
</dbReference>
<feature type="region of interest" description="Disordered" evidence="1">
    <location>
        <begin position="601"/>
        <end position="652"/>
    </location>
</feature>
<evidence type="ECO:0000313" key="2">
    <source>
        <dbReference type="EMBL" id="KAK3207520.1"/>
    </source>
</evidence>
<dbReference type="Gene3D" id="3.80.10.10">
    <property type="entry name" value="Ribonuclease Inhibitor"/>
    <property type="match status" value="1"/>
</dbReference>
<accession>A0AAN6LWI2</accession>
<evidence type="ECO:0000256" key="1">
    <source>
        <dbReference type="SAM" id="MobiDB-lite"/>
    </source>
</evidence>
<protein>
    <submittedName>
        <fullName evidence="2">Uncharacterized protein</fullName>
    </submittedName>
</protein>
<name>A0AAN6LWI2_9PLEO</name>
<dbReference type="AlphaFoldDB" id="A0AAN6LWI2"/>
<evidence type="ECO:0000313" key="3">
    <source>
        <dbReference type="Proteomes" id="UP001280581"/>
    </source>
</evidence>
<dbReference type="InterPro" id="IPR032675">
    <property type="entry name" value="LRR_dom_sf"/>
</dbReference>
<keyword evidence="3" id="KW-1185">Reference proteome</keyword>
<gene>
    <name evidence="2" type="ORF">GRF29_103g1254501</name>
</gene>
<feature type="compositionally biased region" description="Polar residues" evidence="1">
    <location>
        <begin position="67"/>
        <end position="81"/>
    </location>
</feature>
<proteinExistence type="predicted"/>
<comment type="caution">
    <text evidence="2">The sequence shown here is derived from an EMBL/GenBank/DDBJ whole genome shotgun (WGS) entry which is preliminary data.</text>
</comment>
<dbReference type="SUPFAM" id="SSF52047">
    <property type="entry name" value="RNI-like"/>
    <property type="match status" value="1"/>
</dbReference>
<organism evidence="2 3">
    <name type="scientific">Pseudopithomyces chartarum</name>
    <dbReference type="NCBI Taxonomy" id="1892770"/>
    <lineage>
        <taxon>Eukaryota</taxon>
        <taxon>Fungi</taxon>
        <taxon>Dikarya</taxon>
        <taxon>Ascomycota</taxon>
        <taxon>Pezizomycotina</taxon>
        <taxon>Dothideomycetes</taxon>
        <taxon>Pleosporomycetidae</taxon>
        <taxon>Pleosporales</taxon>
        <taxon>Massarineae</taxon>
        <taxon>Didymosphaeriaceae</taxon>
        <taxon>Pseudopithomyces</taxon>
    </lineage>
</organism>